<keyword evidence="3" id="KW-1185">Reference proteome</keyword>
<evidence type="ECO:0000313" key="2">
    <source>
        <dbReference type="EMBL" id="GEN45728.1"/>
    </source>
</evidence>
<dbReference type="RefSeq" id="WP_146815912.1">
    <property type="nucleotide sequence ID" value="NZ_BJYA01000010.1"/>
</dbReference>
<dbReference type="GO" id="GO:0140359">
    <property type="term" value="F:ABC-type transporter activity"/>
    <property type="evidence" value="ECO:0007669"/>
    <property type="project" value="InterPro"/>
</dbReference>
<protein>
    <submittedName>
        <fullName evidence="2">Uncharacterized protein</fullName>
    </submittedName>
</protein>
<feature type="transmembrane region" description="Helical" evidence="1">
    <location>
        <begin position="16"/>
        <end position="35"/>
    </location>
</feature>
<dbReference type="AlphaFoldDB" id="A0A511W603"/>
<gene>
    <name evidence="2" type="ORF">AHA02nite_15040</name>
</gene>
<keyword evidence="1" id="KW-0812">Transmembrane</keyword>
<feature type="transmembrane region" description="Helical" evidence="1">
    <location>
        <begin position="385"/>
        <end position="407"/>
    </location>
</feature>
<accession>A0A511W603</accession>
<organism evidence="2 3">
    <name type="scientific">Alkalibacillus haloalkaliphilus</name>
    <dbReference type="NCBI Taxonomy" id="94136"/>
    <lineage>
        <taxon>Bacteria</taxon>
        <taxon>Bacillati</taxon>
        <taxon>Bacillota</taxon>
        <taxon>Bacilli</taxon>
        <taxon>Bacillales</taxon>
        <taxon>Bacillaceae</taxon>
        <taxon>Alkalibacillus</taxon>
    </lineage>
</organism>
<dbReference type="OrthoDB" id="2446350at2"/>
<dbReference type="PANTHER" id="PTHR37305:SF1">
    <property type="entry name" value="MEMBRANE PROTEIN"/>
    <property type="match status" value="1"/>
</dbReference>
<dbReference type="GO" id="GO:0005886">
    <property type="term" value="C:plasma membrane"/>
    <property type="evidence" value="ECO:0007669"/>
    <property type="project" value="UniProtKB-SubCell"/>
</dbReference>
<dbReference type="PANTHER" id="PTHR37305">
    <property type="entry name" value="INTEGRAL MEMBRANE PROTEIN-RELATED"/>
    <property type="match status" value="1"/>
</dbReference>
<sequence length="412" mass="47960">MIKFIFFEIKKATKSAFFYMLLALLVLVVSGYFIYNYIQTERVEGEVEEAEFKVSASERSLEEMGFEIGDDLYEITDHVERLAIESDIQMIESNRTRLEGYENHDWEKVTQVEVDMGEEHFERFPTQAEEQVYTWMTHFSREVHLERNRWLRDREIRPVFPIHSFSELTVYDEVFNSEIEEEMAHNFNNIHSSSGFYFLYRLFEMFLTVFGAAFFLFLFGNVMTREGLGQNGPIHFLYTQPVQRGTVFVSKVITIALMSLLTVVGVGLFSLLLGVVFDRLGAWDYPVLIYEPEFQFSFMPMGIFSLWSAMLFLMVLVFCYSWLFLFSVLARRTSIAIGLTLAVVFLGVQFSEQLVGAYNPFLYFDVYEIITFETALVQENFNINLVNGVVSLGVSSLLILVVSYFVMKVKMK</sequence>
<dbReference type="InterPro" id="IPR036259">
    <property type="entry name" value="MFS_trans_sf"/>
</dbReference>
<dbReference type="Pfam" id="PF12679">
    <property type="entry name" value="ABC2_membrane_2"/>
    <property type="match status" value="1"/>
</dbReference>
<name>A0A511W603_9BACI</name>
<feature type="transmembrane region" description="Helical" evidence="1">
    <location>
        <begin position="252"/>
        <end position="277"/>
    </location>
</feature>
<evidence type="ECO:0000313" key="3">
    <source>
        <dbReference type="Proteomes" id="UP000321440"/>
    </source>
</evidence>
<keyword evidence="1" id="KW-1133">Transmembrane helix</keyword>
<evidence type="ECO:0000256" key="1">
    <source>
        <dbReference type="SAM" id="Phobius"/>
    </source>
</evidence>
<comment type="caution">
    <text evidence="2">The sequence shown here is derived from an EMBL/GenBank/DDBJ whole genome shotgun (WGS) entry which is preliminary data.</text>
</comment>
<keyword evidence="1" id="KW-0472">Membrane</keyword>
<dbReference type="SUPFAM" id="SSF103473">
    <property type="entry name" value="MFS general substrate transporter"/>
    <property type="match status" value="1"/>
</dbReference>
<dbReference type="EMBL" id="BJYA01000010">
    <property type="protein sequence ID" value="GEN45728.1"/>
    <property type="molecule type" value="Genomic_DNA"/>
</dbReference>
<dbReference type="Proteomes" id="UP000321440">
    <property type="component" value="Unassembled WGS sequence"/>
</dbReference>
<feature type="transmembrane region" description="Helical" evidence="1">
    <location>
        <begin position="198"/>
        <end position="219"/>
    </location>
</feature>
<reference evidence="2 3" key="1">
    <citation type="submission" date="2019-07" db="EMBL/GenBank/DDBJ databases">
        <title>Whole genome shotgun sequence of Alkalibacillus haloalkaliphilus NBRC 103110.</title>
        <authorList>
            <person name="Hosoyama A."/>
            <person name="Uohara A."/>
            <person name="Ohji S."/>
            <person name="Ichikawa N."/>
        </authorList>
    </citation>
    <scope>NUCLEOTIDE SEQUENCE [LARGE SCALE GENOMIC DNA]</scope>
    <source>
        <strain evidence="2 3">NBRC 103110</strain>
    </source>
</reference>
<proteinExistence type="predicted"/>
<feature type="transmembrane region" description="Helical" evidence="1">
    <location>
        <begin position="297"/>
        <end position="326"/>
    </location>
</feature>
<feature type="transmembrane region" description="Helical" evidence="1">
    <location>
        <begin position="333"/>
        <end position="351"/>
    </location>
</feature>